<dbReference type="WBParaSite" id="EgrG_000326100">
    <property type="protein sequence ID" value="EgrG_000326100"/>
    <property type="gene ID" value="EgrG_000326100"/>
</dbReference>
<dbReference type="InterPro" id="IPR036770">
    <property type="entry name" value="Ankyrin_rpt-contain_sf"/>
</dbReference>
<dbReference type="EMBL" id="LK028589">
    <property type="protein sequence ID" value="CDS23287.1"/>
    <property type="molecule type" value="Genomic_DNA"/>
</dbReference>
<dbReference type="EC" id="2.3.2.26" evidence="5"/>
<dbReference type="InterPro" id="IPR045322">
    <property type="entry name" value="HECTD1/TRIP12-like"/>
</dbReference>
<feature type="repeat" description="ANK" evidence="3">
    <location>
        <begin position="410"/>
        <end position="442"/>
    </location>
</feature>
<dbReference type="Pfam" id="PF00632">
    <property type="entry name" value="HECT"/>
    <property type="match status" value="1"/>
</dbReference>
<name>A0A068X039_ECHGR</name>
<dbReference type="Proteomes" id="UP000492820">
    <property type="component" value="Unassembled WGS sequence"/>
</dbReference>
<comment type="catalytic activity">
    <reaction evidence="5">
        <text>S-ubiquitinyl-[E2 ubiquitin-conjugating enzyme]-L-cysteine + [acceptor protein]-L-lysine = [E2 ubiquitin-conjugating enzyme]-L-cysteine + N(6)-ubiquitinyl-[acceptor protein]-L-lysine.</text>
        <dbReference type="EC" id="2.3.2.26"/>
    </reaction>
</comment>
<dbReference type="PROSITE" id="PS50237">
    <property type="entry name" value="HECT"/>
    <property type="match status" value="1"/>
</dbReference>
<feature type="region of interest" description="Disordered" evidence="6">
    <location>
        <begin position="1681"/>
        <end position="1714"/>
    </location>
</feature>
<comment type="similarity">
    <text evidence="5">Belongs to the UPL family. K-HECT subfamily.</text>
</comment>
<evidence type="ECO:0000313" key="9">
    <source>
        <dbReference type="Proteomes" id="UP000492820"/>
    </source>
</evidence>
<comment type="pathway">
    <text evidence="5">Protein modification; protein ubiquitination.</text>
</comment>
<evidence type="ECO:0000313" key="10">
    <source>
        <dbReference type="WBParaSite" id="EgrG_000326100"/>
    </source>
</evidence>
<evidence type="ECO:0000256" key="5">
    <source>
        <dbReference type="RuleBase" id="RU369009"/>
    </source>
</evidence>
<dbReference type="SUPFAM" id="SSF48371">
    <property type="entry name" value="ARM repeat"/>
    <property type="match status" value="1"/>
</dbReference>
<dbReference type="InterPro" id="IPR035983">
    <property type="entry name" value="Hect_E3_ubiquitin_ligase"/>
</dbReference>
<dbReference type="UniPathway" id="UPA00143"/>
<feature type="region of interest" description="Disordered" evidence="6">
    <location>
        <begin position="847"/>
        <end position="875"/>
    </location>
</feature>
<dbReference type="InterPro" id="IPR016024">
    <property type="entry name" value="ARM-type_fold"/>
</dbReference>
<organism evidence="8">
    <name type="scientific">Echinococcus granulosus</name>
    <name type="common">Hydatid tapeworm</name>
    <dbReference type="NCBI Taxonomy" id="6210"/>
    <lineage>
        <taxon>Eukaryota</taxon>
        <taxon>Metazoa</taxon>
        <taxon>Spiralia</taxon>
        <taxon>Lophotrochozoa</taxon>
        <taxon>Platyhelminthes</taxon>
        <taxon>Cestoda</taxon>
        <taxon>Eucestoda</taxon>
        <taxon>Cyclophyllidea</taxon>
        <taxon>Taeniidae</taxon>
        <taxon>Echinococcus</taxon>
        <taxon>Echinococcus granulosus group</taxon>
    </lineage>
</organism>
<sequence>MYPPLLVGFKVGIKNCNKRLWNIFAMCFYNAPDDVLELNARTLLYLLEMLDVSTLQNIRVKHYKILCTRLDIADFSSSSGSELAQRIIKLLDFITSMTSEKAYLGGVLSSVLRFVRWHSEEVHADVVQSSMNIIHELCRRCEPSDGNMQEWMESLTDLLSHSNYEVVVKMALQSLGCIFERFSSSGQDLSPIATNELITRLSHHLYKACGIFPDIRAPGLSLFYYPSFLAFVMSYSSEHGDTSYEDDPEAFALEGKPDLILANSLTNILLTLFCCSADATRLLRNCRDEGMLTSVFRLLQVIILKLGHKNPTTLPDVQSAPGDGVSLEEANNAEKEDSIYTLTSFCSFRAAMEAIKSGNMELVKRLLSDGLDLRYVDNHGQSLLDWAVVCGTPEVVETICSQPEAGLTFDLACALGYAAAFGREKVCRILLRHGADPNATGEDGLRPLDRVKAVKPLGGREVIKLLEEYVSMGKEGASISLHRSNLQLLPIYRSGKDASVEEQLFILAIEIFPGLVDVFAQTQSESVKYQTVLILLQIVSRLSSQSLEIINTYPFEISLSFRLSQMIFMALSEEAVKTVHCAFQLCYQLLTKARSIYLPLMHRAGIIPLVKSIDSVMQLPHFRFIGKSDDCSYYYPVRETLNEVGGGDSVHSSNSIVDFIPNESRGDNDGTASEFSETADIAAGESQRQTEEEQQNEAPAVMHTPGYPGVDEPDPKNPSPSVTLTESENDSEDEPYPLSSAYTEEWQGWYIIIFGNFLFIYNDSAVVLFDINREDNTLCGLYLTSSKNNFPIEFRGEMELIDKSIGSLRHQILYLTRHFINSRNFYLANERVQHWPRFYLDDPTLERKRPRSMSRRRLDSQPGHRQRASSTPPRRNLQVFGKEFEEYTIIRTDHWKTSKESNVVGAGNLLLDIVQTESGLPLLRVRPKGVSDDAFVFSARPHQGFFKLRPCPDLAFIIHKIINPLSEAKGSAPIIISMDGRFWVVNSSSGRILKDLFTESSQEKSTAPVEEEQLIRFKMHYLTSRILSHDLVPTTSPDSEKPLPSAPPERITARAQNLNGSISGTNTINALSEIAAALASAPYQTSKQEAMVDLNGCFTRLAAIFSTGEEAVTPYELSSSGLIPSLLLCLSSSSCVRWGGVVNSNDSHYHIEFLLQRRQTFLRIFEGNVGLPILIRCLLNVLDQTERLPIHLFEEISYPTSSDQLKHEVSACMEALTSASPSTLATIEVPPAKAPRSCPPNSSSCFDFTGYCRSTEEYSQVLPLGLIAPPLPSTSDFHNHLTGGGVRGLVDRQVLLLLGAWFPGLHTRLCTGSVGTPQVQDSFTMIVKRRHGATREIRVGSGKGRPLFLSHGFPRGRSCFMSASTEHFLRGVTLVKEWHECSRKSMPFLREFWKKPRHAISLTPEALPSTFQTSSAVELHMGLFEWMGTYGGTVETWVNPCQCGLATALVFHPSTPDVICDGSLSVEHSATISNGSQIEEEVVTEEEGMNNLDSRILNGEEVGARLTIEIGLQLVPTAYRLNTLRNKETGLPIRNWCLQASNNGKHWTTLSVHRDTVPLNGTPVTIPLSQRNFRLWSGPLSGSTNTTTLTRHLSTGALNEAFATLDVASVSTPESGAGQSEVVLSFRIFRIMDLTAIPKQSNLIVKGFELFGTVNFVHPSLLTQEKLAGFPVHFRNPKKISNRSSVAASNPDSSKASAAAQSANPTSSSSDVGQNTRFQAVEDIYGHFAPPTSAQTAETSHPSVERRAFEFAEAIDALIASNILHDMNESLGPPENQPPPKKLCTRESPRSCIINDVHTEAPESESLFLTRGSSDQIGKSIGRTTVHGVIEAQSEHKLENKEAELDEAVELAFSPPRNGLGITNVSASSSSLTTAKLHMLKQMSALREGRQLNQLDLQSCAAMFPLVPGLIPSFDPSAPQARPSSSSFHLRISPDCMFSPEFFYQKEKEYDLRMELFARRKDDSVVASVHIDDLNAPIFKYILKLAEEVLYSQMDRETTADGLPIVQISLEYSFCNPSEESEYDEPTSQSTSLLTSRDVRLIGAQENQLERLGIHSPGRIKRSTKERTEELLDLLQLLAKLTGVIDVADVGTSSTRFSTASSDPLVSARDFISFSLTRKLKRQLQDVLAVATGPTLPDWCMNLTQRVTALFPYSIRHHFFRACAFGPARSLLWLQSNVAPSLSINEDFYDQRRLVSYLQRTAATRFAANISSHLNHTDCDLGAVESSDELVMDVDSFAHSRGRCDCHLQTIGRLFRNFIDIPRDESVDLSGCGFWAWAERVMDEHAESKSELEIRFTNEEGTGLGPTLEFFSLLALEFRRKSLGMWLTDSFEQVEPLTESNSSSSYINPSFGLFPTPYPRNIVPLNVLRRFYIMGIAVAKALQDNHLMDLPLSRPFLKFLACYGSSRQTRCSAGVEALEAELNLVSDAEASRERILLSEDPLFIGRQGTITGSSRHWLTGLLDFEDFASIQPERANFFRQLLRLRTIHKAIREVHLLKGDFCLERRLDEASVEMLGCTVQDLCISMEFVPQSTLGTENLKMKLLDVYPWESPSTSIKDEPAEPISNKNFTVYIRRTLEYCLDKGIRAQMDAFKAGLERVFSMNWLSVFTSTEVGHLISGASGVSWTREELLAYTSPILGYTKSSPAFLLLIDVLVAFDTGERRKFLRFISGSSSLPVGGLKNLNPRLRIVCKDRREGPYPSNIQARRSYVIISRRRWSKQDSISTKFICMDFRYLPPCLSHQNHFIL</sequence>
<dbReference type="GO" id="GO:0061630">
    <property type="term" value="F:ubiquitin protein ligase activity"/>
    <property type="evidence" value="ECO:0007669"/>
    <property type="project" value="UniProtKB-UniRule"/>
</dbReference>
<dbReference type="Gene3D" id="3.30.2160.10">
    <property type="entry name" value="Hect, E3 ligase catalytic domain"/>
    <property type="match status" value="1"/>
</dbReference>
<dbReference type="GO" id="GO:0043161">
    <property type="term" value="P:proteasome-mediated ubiquitin-dependent protein catabolic process"/>
    <property type="evidence" value="ECO:0007669"/>
    <property type="project" value="TreeGrafter"/>
</dbReference>
<dbReference type="SMART" id="SM00119">
    <property type="entry name" value="HECTc"/>
    <property type="match status" value="1"/>
</dbReference>
<evidence type="ECO:0000259" key="7">
    <source>
        <dbReference type="PROSITE" id="PS50237"/>
    </source>
</evidence>
<reference evidence="8" key="2">
    <citation type="submission" date="2014-06" db="EMBL/GenBank/DDBJ databases">
        <authorList>
            <person name="Aslett M."/>
        </authorList>
    </citation>
    <scope>NUCLEOTIDE SEQUENCE</scope>
</reference>
<dbReference type="InterPro" id="IPR000569">
    <property type="entry name" value="HECT_dom"/>
</dbReference>
<evidence type="ECO:0000256" key="6">
    <source>
        <dbReference type="SAM" id="MobiDB-lite"/>
    </source>
</evidence>
<dbReference type="SMART" id="SM00248">
    <property type="entry name" value="ANK"/>
    <property type="match status" value="3"/>
</dbReference>
<evidence type="ECO:0000256" key="2">
    <source>
        <dbReference type="ARBA" id="ARBA00022786"/>
    </source>
</evidence>
<feature type="domain" description="HECT" evidence="7">
    <location>
        <begin position="2284"/>
        <end position="2736"/>
    </location>
</feature>
<evidence type="ECO:0000256" key="4">
    <source>
        <dbReference type="PROSITE-ProRule" id="PRU00104"/>
    </source>
</evidence>
<proteinExistence type="inferred from homology"/>
<feature type="compositionally biased region" description="Low complexity" evidence="6">
    <location>
        <begin position="1693"/>
        <end position="1710"/>
    </location>
</feature>
<comment type="function">
    <text evidence="5">E3 ubiquitin-protein ligase which accepts ubiquitin from an E2 ubiquitin-conjugating enzyme in the form of a thioester and then directly transfers the ubiquitin to targeted substrates.</text>
</comment>
<feature type="active site" description="Glycyl thioester intermediate" evidence="4">
    <location>
        <position position="2729"/>
    </location>
</feature>
<dbReference type="PANTHER" id="PTHR45670">
    <property type="entry name" value="E3 UBIQUITIN-PROTEIN LIGASE TRIP12"/>
    <property type="match status" value="1"/>
</dbReference>
<keyword evidence="3" id="KW-0040">ANK repeat</keyword>
<evidence type="ECO:0000313" key="8">
    <source>
        <dbReference type="EMBL" id="CDS23287.1"/>
    </source>
</evidence>
<dbReference type="Gene3D" id="3.90.1750.10">
    <property type="entry name" value="Hect, E3 ligase catalytic domains"/>
    <property type="match status" value="2"/>
</dbReference>
<dbReference type="GO" id="GO:0000209">
    <property type="term" value="P:protein polyubiquitination"/>
    <property type="evidence" value="ECO:0007669"/>
    <property type="project" value="TreeGrafter"/>
</dbReference>
<keyword evidence="1 5" id="KW-0808">Transferase</keyword>
<dbReference type="SUPFAM" id="SSF56204">
    <property type="entry name" value="Hect, E3 ligase catalytic domain"/>
    <property type="match status" value="1"/>
</dbReference>
<dbReference type="PANTHER" id="PTHR45670:SF1">
    <property type="entry name" value="E3 UBIQUITIN-PROTEIN LIGASE HECTD1"/>
    <property type="match status" value="1"/>
</dbReference>
<protein>
    <recommendedName>
        <fullName evidence="5">E3 ubiquitin-protein ligase</fullName>
        <ecNumber evidence="5">2.3.2.26</ecNumber>
    </recommendedName>
</protein>
<reference evidence="8 9" key="1">
    <citation type="journal article" date="2013" name="Nature">
        <title>The genomes of four tapeworm species reveal adaptations to parasitism.</title>
        <authorList>
            <person name="Tsai I.J."/>
            <person name="Zarowiecki M."/>
            <person name="Holroyd N."/>
            <person name="Garciarrubio A."/>
            <person name="Sanchez-Flores A."/>
            <person name="Brooks K.L."/>
            <person name="Tracey A."/>
            <person name="Bobes R.J."/>
            <person name="Fragoso G."/>
            <person name="Sciutto E."/>
            <person name="Aslett M."/>
            <person name="Beasley H."/>
            <person name="Bennett H.M."/>
            <person name="Cai J."/>
            <person name="Camicia F."/>
            <person name="Clark R."/>
            <person name="Cucher M."/>
            <person name="De Silva N."/>
            <person name="Day T.A."/>
            <person name="Deplazes P."/>
            <person name="Estrada K."/>
            <person name="Fernandez C."/>
            <person name="Holland P.W."/>
            <person name="Hou J."/>
            <person name="Hu S."/>
            <person name="Huckvale T."/>
            <person name="Hung S.S."/>
            <person name="Kamenetzky L."/>
            <person name="Keane J.A."/>
            <person name="Kiss F."/>
            <person name="Koziol U."/>
            <person name="Lambert O."/>
            <person name="Liu K."/>
            <person name="Luo X."/>
            <person name="Luo Y."/>
            <person name="Macchiaroli N."/>
            <person name="Nichol S."/>
            <person name="Paps J."/>
            <person name="Parkinson J."/>
            <person name="Pouchkina-Stantcheva N."/>
            <person name="Riddiford N."/>
            <person name="Rosenzvit M."/>
            <person name="Salinas G."/>
            <person name="Wasmuth J.D."/>
            <person name="Zamanian M."/>
            <person name="Zheng Y."/>
            <person name="Cai X."/>
            <person name="Soberon X."/>
            <person name="Olson P.D."/>
            <person name="Laclette J.P."/>
            <person name="Brehm K."/>
            <person name="Berriman M."/>
            <person name="Garciarrubio A."/>
            <person name="Bobes R.J."/>
            <person name="Fragoso G."/>
            <person name="Sanchez-Flores A."/>
            <person name="Estrada K."/>
            <person name="Cevallos M.A."/>
            <person name="Morett E."/>
            <person name="Gonzalez V."/>
            <person name="Portillo T."/>
            <person name="Ochoa-Leyva A."/>
            <person name="Jose M.V."/>
            <person name="Sciutto E."/>
            <person name="Landa A."/>
            <person name="Jimenez L."/>
            <person name="Valdes V."/>
            <person name="Carrero J.C."/>
            <person name="Larralde C."/>
            <person name="Morales-Montor J."/>
            <person name="Limon-Lason J."/>
            <person name="Soberon X."/>
            <person name="Laclette J.P."/>
        </authorList>
    </citation>
    <scope>NUCLEOTIDE SEQUENCE [LARGE SCALE GENOMIC DNA]</scope>
</reference>
<keyword evidence="2 4" id="KW-0833">Ubl conjugation pathway</keyword>
<dbReference type="Gene3D" id="3.30.2410.10">
    <property type="entry name" value="Hect, E3 ligase catalytic domain"/>
    <property type="match status" value="1"/>
</dbReference>
<gene>
    <name evidence="8" type="ORF">EgrG_000326100</name>
</gene>
<dbReference type="GO" id="GO:0016607">
    <property type="term" value="C:nuclear speck"/>
    <property type="evidence" value="ECO:0007669"/>
    <property type="project" value="TreeGrafter"/>
</dbReference>
<dbReference type="Pfam" id="PF12796">
    <property type="entry name" value="Ank_2"/>
    <property type="match status" value="1"/>
</dbReference>
<reference evidence="10" key="3">
    <citation type="submission" date="2020-10" db="UniProtKB">
        <authorList>
            <consortium name="WormBaseParasite"/>
        </authorList>
    </citation>
    <scope>IDENTIFICATION</scope>
</reference>
<feature type="region of interest" description="Disordered" evidence="6">
    <location>
        <begin position="681"/>
        <end position="738"/>
    </location>
</feature>
<dbReference type="PROSITE" id="PS50088">
    <property type="entry name" value="ANK_REPEAT"/>
    <property type="match status" value="1"/>
</dbReference>
<evidence type="ECO:0000256" key="3">
    <source>
        <dbReference type="PROSITE-ProRule" id="PRU00023"/>
    </source>
</evidence>
<evidence type="ECO:0000256" key="1">
    <source>
        <dbReference type="ARBA" id="ARBA00022679"/>
    </source>
</evidence>
<dbReference type="SUPFAM" id="SSF48403">
    <property type="entry name" value="Ankyrin repeat"/>
    <property type="match status" value="1"/>
</dbReference>
<accession>A0A068X039</accession>
<dbReference type="InterPro" id="IPR002110">
    <property type="entry name" value="Ankyrin_rpt"/>
</dbReference>
<feature type="compositionally biased region" description="Polar residues" evidence="6">
    <location>
        <begin position="1682"/>
        <end position="1692"/>
    </location>
</feature>
<dbReference type="Gene3D" id="1.25.40.20">
    <property type="entry name" value="Ankyrin repeat-containing domain"/>
    <property type="match status" value="1"/>
</dbReference>
<dbReference type="OrthoDB" id="271273at2759"/>